<sequence length="594" mass="66700">MPTAMAKASKPNIVVIMSDDQDARLGSLQARPFVRQVLASEGITLENHFATVAQCCLSRTSWMRGQSSHNTNLTHVGPPGGAYEKVVYSKQDEYYLPRWLKVSGYETTYIGKFMNGINVATYKPGRKGWDHTNILVHPYQYSYNNVVMSQNGKRLSSTTVIIKPMSSKPKQSLTKSDKPFYIQIAPTSPHTSKNGLSVPCARHMWAFNNATAPRTPNFNPEDKWTTMKPAWLKERKFMTLEQIAFLLKKKGELDNTYFIYTTDNGFHSGQHRQLGGKGLPYLKETNIPMIIRGPGIPKGSSSKIPSTHVDMAPTFLEMASLGKDEKGYPPFFDERSLISEWKDSDTSYSSEKEVLNVEFWGTISNGATPVYEIRSGVYAYKTPRIISETSSWLFSRWCTNNETELYDTAADAYELNNLAINPTAENKRTIQRLNGLLLVTKSCSQESCRNHWKILQKNSGGKFTTLKEAMDAKYDKFFASLPSGGYQKCMNYQATENEGRYYPPESISLASQYRGTTDNFPFTNVANFTRVPGNAGREGAMIHRHVNMTTIMKAAREVTDKEMGDVKICRPEDCKPSGPISTDSIFNSCCPSGE</sequence>
<dbReference type="Proteomes" id="UP000605986">
    <property type="component" value="Unassembled WGS sequence"/>
</dbReference>
<reference evidence="3" key="1">
    <citation type="submission" date="2020-01" db="EMBL/GenBank/DDBJ databases">
        <title>Identification and distribution of gene clusters putatively required for synthesis of sphingolipid metabolism inhibitors in phylogenetically diverse species of the filamentous fungus Fusarium.</title>
        <authorList>
            <person name="Kim H.-S."/>
            <person name="Busman M."/>
            <person name="Brown D.W."/>
            <person name="Divon H."/>
            <person name="Uhlig S."/>
            <person name="Proctor R.H."/>
        </authorList>
    </citation>
    <scope>NUCLEOTIDE SEQUENCE</scope>
    <source>
        <strain evidence="3">NRRL 53441</strain>
    </source>
</reference>
<proteinExistence type="inferred from homology"/>
<dbReference type="CDD" id="cd16147">
    <property type="entry name" value="G6S"/>
    <property type="match status" value="1"/>
</dbReference>
<keyword evidence="4" id="KW-1185">Reference proteome</keyword>
<dbReference type="OrthoDB" id="96314at2759"/>
<dbReference type="SUPFAM" id="SSF53649">
    <property type="entry name" value="Alkaline phosphatase-like"/>
    <property type="match status" value="1"/>
</dbReference>
<evidence type="ECO:0000256" key="1">
    <source>
        <dbReference type="ARBA" id="ARBA00008779"/>
    </source>
</evidence>
<dbReference type="PANTHER" id="PTHR43108">
    <property type="entry name" value="N-ACETYLGLUCOSAMINE-6-SULFATASE FAMILY MEMBER"/>
    <property type="match status" value="1"/>
</dbReference>
<evidence type="ECO:0000313" key="3">
    <source>
        <dbReference type="EMBL" id="KAF4452184.1"/>
    </source>
</evidence>
<name>A0A8H4KMT4_9HYPO</name>
<feature type="domain" description="Sulfatase N-terminal" evidence="2">
    <location>
        <begin position="11"/>
        <end position="319"/>
    </location>
</feature>
<comment type="caution">
    <text evidence="3">The sequence shown here is derived from an EMBL/GenBank/DDBJ whole genome shotgun (WGS) entry which is preliminary data.</text>
</comment>
<dbReference type="Gene3D" id="3.40.720.10">
    <property type="entry name" value="Alkaline Phosphatase, subunit A"/>
    <property type="match status" value="2"/>
</dbReference>
<dbReference type="GO" id="GO:0008449">
    <property type="term" value="F:N-acetylglucosamine-6-sulfatase activity"/>
    <property type="evidence" value="ECO:0007669"/>
    <property type="project" value="TreeGrafter"/>
</dbReference>
<evidence type="ECO:0000313" key="4">
    <source>
        <dbReference type="Proteomes" id="UP000605986"/>
    </source>
</evidence>
<comment type="similarity">
    <text evidence="1">Belongs to the sulfatase family.</text>
</comment>
<dbReference type="GO" id="GO:0005539">
    <property type="term" value="F:glycosaminoglycan binding"/>
    <property type="evidence" value="ECO:0007669"/>
    <property type="project" value="TreeGrafter"/>
</dbReference>
<dbReference type="InterPro" id="IPR017850">
    <property type="entry name" value="Alkaline_phosphatase_core_sf"/>
</dbReference>
<evidence type="ECO:0000259" key="2">
    <source>
        <dbReference type="Pfam" id="PF00884"/>
    </source>
</evidence>
<gene>
    <name evidence="3" type="ORF">F53441_4923</name>
</gene>
<dbReference type="PANTHER" id="PTHR43108:SF8">
    <property type="entry name" value="SD21168P"/>
    <property type="match status" value="1"/>
</dbReference>
<protein>
    <submittedName>
        <fullName evidence="3">Putative arylsulfatase</fullName>
    </submittedName>
</protein>
<organism evidence="3 4">
    <name type="scientific">Fusarium austroafricanum</name>
    <dbReference type="NCBI Taxonomy" id="2364996"/>
    <lineage>
        <taxon>Eukaryota</taxon>
        <taxon>Fungi</taxon>
        <taxon>Dikarya</taxon>
        <taxon>Ascomycota</taxon>
        <taxon>Pezizomycotina</taxon>
        <taxon>Sordariomycetes</taxon>
        <taxon>Hypocreomycetidae</taxon>
        <taxon>Hypocreales</taxon>
        <taxon>Nectriaceae</taxon>
        <taxon>Fusarium</taxon>
        <taxon>Fusarium concolor species complex</taxon>
    </lineage>
</organism>
<dbReference type="Pfam" id="PF00884">
    <property type="entry name" value="Sulfatase"/>
    <property type="match status" value="1"/>
</dbReference>
<accession>A0A8H4KMT4</accession>
<dbReference type="EMBL" id="JAADJG010000195">
    <property type="protein sequence ID" value="KAF4452184.1"/>
    <property type="molecule type" value="Genomic_DNA"/>
</dbReference>
<dbReference type="InterPro" id="IPR000917">
    <property type="entry name" value="Sulfatase_N"/>
</dbReference>
<dbReference type="AlphaFoldDB" id="A0A8H4KMT4"/>